<organism evidence="1 2">
    <name type="scientific">Symbiodinium microadriaticum</name>
    <name type="common">Dinoflagellate</name>
    <name type="synonym">Zooxanthella microadriatica</name>
    <dbReference type="NCBI Taxonomy" id="2951"/>
    <lineage>
        <taxon>Eukaryota</taxon>
        <taxon>Sar</taxon>
        <taxon>Alveolata</taxon>
        <taxon>Dinophyceae</taxon>
        <taxon>Suessiales</taxon>
        <taxon>Symbiodiniaceae</taxon>
        <taxon>Symbiodinium</taxon>
    </lineage>
</organism>
<dbReference type="Proteomes" id="UP000186817">
    <property type="component" value="Unassembled WGS sequence"/>
</dbReference>
<proteinExistence type="predicted"/>
<dbReference type="AlphaFoldDB" id="A0A1Q9DMJ8"/>
<accession>A0A1Q9DMJ8</accession>
<gene>
    <name evidence="1" type="ORF">AK812_SmicGene21361</name>
</gene>
<comment type="caution">
    <text evidence="1">The sequence shown here is derived from an EMBL/GenBank/DDBJ whole genome shotgun (WGS) entry which is preliminary data.</text>
</comment>
<reference evidence="1 2" key="1">
    <citation type="submission" date="2016-02" db="EMBL/GenBank/DDBJ databases">
        <title>Genome analysis of coral dinoflagellate symbionts highlights evolutionary adaptations to a symbiotic lifestyle.</title>
        <authorList>
            <person name="Aranda M."/>
            <person name="Li Y."/>
            <person name="Liew Y.J."/>
            <person name="Baumgarten S."/>
            <person name="Simakov O."/>
            <person name="Wilson M."/>
            <person name="Piel J."/>
            <person name="Ashoor H."/>
            <person name="Bougouffa S."/>
            <person name="Bajic V.B."/>
            <person name="Ryu T."/>
            <person name="Ravasi T."/>
            <person name="Bayer T."/>
            <person name="Micklem G."/>
            <person name="Kim H."/>
            <person name="Bhak J."/>
            <person name="Lajeunesse T.C."/>
            <person name="Voolstra C.R."/>
        </authorList>
    </citation>
    <scope>NUCLEOTIDE SEQUENCE [LARGE SCALE GENOMIC DNA]</scope>
    <source>
        <strain evidence="1 2">CCMP2467</strain>
    </source>
</reference>
<evidence type="ECO:0000313" key="2">
    <source>
        <dbReference type="Proteomes" id="UP000186817"/>
    </source>
</evidence>
<name>A0A1Q9DMJ8_SYMMI</name>
<sequence length="213" mass="23421">MRKLTLYAGIALSLDTQTKPLVKGEGGMACETRLCHGEQLQTQMTSKCMAGQGRQGKAGQGRAGQAGTSNSVRHPVAFHQLLLSIFVGARLNELLAVSTCWNSMGEILYDSSLQIFRRRFGEGSVYAAAICHMGYGDLVYSERRACAFIRLLPGHHICNGQNRTQKEPSWVLSAVTFSTSAGILPRLQAHKEFKANSWALQAQDIRVYVHITH</sequence>
<evidence type="ECO:0000313" key="1">
    <source>
        <dbReference type="EMBL" id="OLP96385.1"/>
    </source>
</evidence>
<keyword evidence="2" id="KW-1185">Reference proteome</keyword>
<protein>
    <submittedName>
        <fullName evidence="1">Uncharacterized protein</fullName>
    </submittedName>
</protein>
<dbReference type="EMBL" id="LSRX01000468">
    <property type="protein sequence ID" value="OLP96385.1"/>
    <property type="molecule type" value="Genomic_DNA"/>
</dbReference>